<dbReference type="InterPro" id="IPR039425">
    <property type="entry name" value="RNA_pol_sigma-70-like"/>
</dbReference>
<dbReference type="InterPro" id="IPR013325">
    <property type="entry name" value="RNA_pol_sigma_r2"/>
</dbReference>
<dbReference type="NCBIfam" id="TIGR02937">
    <property type="entry name" value="sigma70-ECF"/>
    <property type="match status" value="1"/>
</dbReference>
<evidence type="ECO:0000256" key="4">
    <source>
        <dbReference type="ARBA" id="ARBA00023125"/>
    </source>
</evidence>
<dbReference type="RefSeq" id="WP_345356443.1">
    <property type="nucleotide sequence ID" value="NZ_BAABHJ010000011.1"/>
</dbReference>
<dbReference type="InterPro" id="IPR014325">
    <property type="entry name" value="RNA_pol_sigma-E_actinobac"/>
</dbReference>
<dbReference type="Proteomes" id="UP001500212">
    <property type="component" value="Unassembled WGS sequence"/>
</dbReference>
<dbReference type="InterPro" id="IPR013324">
    <property type="entry name" value="RNA_pol_sigma_r3/r4-like"/>
</dbReference>
<dbReference type="InterPro" id="IPR007627">
    <property type="entry name" value="RNA_pol_sigma70_r2"/>
</dbReference>
<reference evidence="10" key="1">
    <citation type="journal article" date="2019" name="Int. J. Syst. Evol. Microbiol.">
        <title>The Global Catalogue of Microorganisms (GCM) 10K type strain sequencing project: providing services to taxonomists for standard genome sequencing and annotation.</title>
        <authorList>
            <consortium name="The Broad Institute Genomics Platform"/>
            <consortium name="The Broad Institute Genome Sequencing Center for Infectious Disease"/>
            <person name="Wu L."/>
            <person name="Ma J."/>
        </authorList>
    </citation>
    <scope>NUCLEOTIDE SEQUENCE [LARGE SCALE GENOMIC DNA]</scope>
    <source>
        <strain evidence="10">JCM 17938</strain>
    </source>
</reference>
<feature type="domain" description="RNA polymerase sigma-70 region 2" evidence="7">
    <location>
        <begin position="49"/>
        <end position="113"/>
    </location>
</feature>
<keyword evidence="2" id="KW-0805">Transcription regulation</keyword>
<organism evidence="9 10">
    <name type="scientific">Actinoallomurus liliacearum</name>
    <dbReference type="NCBI Taxonomy" id="1080073"/>
    <lineage>
        <taxon>Bacteria</taxon>
        <taxon>Bacillati</taxon>
        <taxon>Actinomycetota</taxon>
        <taxon>Actinomycetes</taxon>
        <taxon>Streptosporangiales</taxon>
        <taxon>Thermomonosporaceae</taxon>
        <taxon>Actinoallomurus</taxon>
    </lineage>
</organism>
<sequence>MKIAAERGAAWHGPRDGAGGASPEYALAAEPDVATGQDHGSAVVLTAVFRRHHLELVRMALFIVGDQATAEDVVQDAFAAVHRRIDRLRDPEKPLPYIRTSVINGCRGVLRRRAIARRFGGDYEPPIWSAESAALLGEDRREVFVALRSLPRRQREALVLRYYLDLSEAEIAEVMGVSRGTVKSTTSRALAALATKLGEEA</sequence>
<evidence type="ECO:0000259" key="7">
    <source>
        <dbReference type="Pfam" id="PF04542"/>
    </source>
</evidence>
<dbReference type="PANTHER" id="PTHR43133">
    <property type="entry name" value="RNA POLYMERASE ECF-TYPE SIGMA FACTO"/>
    <property type="match status" value="1"/>
</dbReference>
<protein>
    <submittedName>
        <fullName evidence="9">SigE family RNA polymerase sigma factor</fullName>
    </submittedName>
</protein>
<keyword evidence="3" id="KW-0731">Sigma factor</keyword>
<dbReference type="EMBL" id="BAABHJ010000011">
    <property type="protein sequence ID" value="GAA4610058.1"/>
    <property type="molecule type" value="Genomic_DNA"/>
</dbReference>
<keyword evidence="10" id="KW-1185">Reference proteome</keyword>
<keyword evidence="4" id="KW-0238">DNA-binding</keyword>
<dbReference type="InterPro" id="IPR036388">
    <property type="entry name" value="WH-like_DNA-bd_sf"/>
</dbReference>
<dbReference type="InterPro" id="IPR014284">
    <property type="entry name" value="RNA_pol_sigma-70_dom"/>
</dbReference>
<evidence type="ECO:0000313" key="10">
    <source>
        <dbReference type="Proteomes" id="UP001500212"/>
    </source>
</evidence>
<dbReference type="SUPFAM" id="SSF88659">
    <property type="entry name" value="Sigma3 and sigma4 domains of RNA polymerase sigma factors"/>
    <property type="match status" value="1"/>
</dbReference>
<dbReference type="Gene3D" id="1.10.10.10">
    <property type="entry name" value="Winged helix-like DNA-binding domain superfamily/Winged helix DNA-binding domain"/>
    <property type="match status" value="1"/>
</dbReference>
<dbReference type="SUPFAM" id="SSF88946">
    <property type="entry name" value="Sigma2 domain of RNA polymerase sigma factors"/>
    <property type="match status" value="1"/>
</dbReference>
<comment type="caution">
    <text evidence="9">The sequence shown here is derived from an EMBL/GenBank/DDBJ whole genome shotgun (WGS) entry which is preliminary data.</text>
</comment>
<evidence type="ECO:0000256" key="1">
    <source>
        <dbReference type="ARBA" id="ARBA00010641"/>
    </source>
</evidence>
<dbReference type="Pfam" id="PF04542">
    <property type="entry name" value="Sigma70_r2"/>
    <property type="match status" value="1"/>
</dbReference>
<feature type="domain" description="RNA polymerase sigma factor 70 region 4 type 2" evidence="8">
    <location>
        <begin position="143"/>
        <end position="193"/>
    </location>
</feature>
<dbReference type="Gene3D" id="1.10.1740.10">
    <property type="match status" value="1"/>
</dbReference>
<evidence type="ECO:0000259" key="8">
    <source>
        <dbReference type="Pfam" id="PF08281"/>
    </source>
</evidence>
<dbReference type="PANTHER" id="PTHR43133:SF50">
    <property type="entry name" value="ECF RNA POLYMERASE SIGMA FACTOR SIGM"/>
    <property type="match status" value="1"/>
</dbReference>
<evidence type="ECO:0000256" key="2">
    <source>
        <dbReference type="ARBA" id="ARBA00023015"/>
    </source>
</evidence>
<dbReference type="NCBIfam" id="TIGR02983">
    <property type="entry name" value="SigE-fam_strep"/>
    <property type="match status" value="1"/>
</dbReference>
<dbReference type="Pfam" id="PF08281">
    <property type="entry name" value="Sigma70_r4_2"/>
    <property type="match status" value="1"/>
</dbReference>
<accession>A0ABP8TM98</accession>
<keyword evidence="5" id="KW-0804">Transcription</keyword>
<evidence type="ECO:0000313" key="9">
    <source>
        <dbReference type="EMBL" id="GAA4610058.1"/>
    </source>
</evidence>
<evidence type="ECO:0000256" key="6">
    <source>
        <dbReference type="SAM" id="MobiDB-lite"/>
    </source>
</evidence>
<evidence type="ECO:0000256" key="3">
    <source>
        <dbReference type="ARBA" id="ARBA00023082"/>
    </source>
</evidence>
<dbReference type="InterPro" id="IPR013249">
    <property type="entry name" value="RNA_pol_sigma70_r4_t2"/>
</dbReference>
<dbReference type="CDD" id="cd06171">
    <property type="entry name" value="Sigma70_r4"/>
    <property type="match status" value="1"/>
</dbReference>
<evidence type="ECO:0000256" key="5">
    <source>
        <dbReference type="ARBA" id="ARBA00023163"/>
    </source>
</evidence>
<proteinExistence type="inferred from homology"/>
<comment type="similarity">
    <text evidence="1">Belongs to the sigma-70 factor family. ECF subfamily.</text>
</comment>
<gene>
    <name evidence="9" type="ORF">GCM10023195_41010</name>
</gene>
<name>A0ABP8TM98_9ACTN</name>
<feature type="region of interest" description="Disordered" evidence="6">
    <location>
        <begin position="1"/>
        <end position="23"/>
    </location>
</feature>